<feature type="compositionally biased region" description="Acidic residues" evidence="3">
    <location>
        <begin position="663"/>
        <end position="675"/>
    </location>
</feature>
<dbReference type="InterPro" id="IPR035426">
    <property type="entry name" value="Gemin2/Brr1"/>
</dbReference>
<evidence type="ECO:0000256" key="2">
    <source>
        <dbReference type="ARBA" id="ARBA00023203"/>
    </source>
</evidence>
<accession>F4QAU7</accession>
<feature type="compositionally biased region" description="Pro residues" evidence="3">
    <location>
        <begin position="539"/>
        <end position="566"/>
    </location>
</feature>
<dbReference type="GO" id="GO:0071203">
    <property type="term" value="C:WASH complex"/>
    <property type="evidence" value="ECO:0007669"/>
    <property type="project" value="InterPro"/>
</dbReference>
<feature type="domain" description="WH2" evidence="4">
    <location>
        <begin position="593"/>
        <end position="612"/>
    </location>
</feature>
<dbReference type="GO" id="GO:0003779">
    <property type="term" value="F:actin binding"/>
    <property type="evidence" value="ECO:0007669"/>
    <property type="project" value="UniProtKB-KW"/>
</dbReference>
<dbReference type="InterPro" id="IPR028290">
    <property type="entry name" value="WASH1"/>
</dbReference>
<dbReference type="InterPro" id="IPR021854">
    <property type="entry name" value="WASH1_WAHD"/>
</dbReference>
<dbReference type="OrthoDB" id="307871at2759"/>
<dbReference type="GO" id="GO:0055037">
    <property type="term" value="C:recycling endosome"/>
    <property type="evidence" value="ECO:0007669"/>
    <property type="project" value="TreeGrafter"/>
</dbReference>
<dbReference type="Pfam" id="PF04938">
    <property type="entry name" value="SIP1"/>
    <property type="match status" value="1"/>
</dbReference>
<feature type="compositionally biased region" description="Acidic residues" evidence="3">
    <location>
        <begin position="577"/>
        <end position="588"/>
    </location>
</feature>
<dbReference type="GO" id="GO:0005829">
    <property type="term" value="C:cytosol"/>
    <property type="evidence" value="ECO:0007669"/>
    <property type="project" value="GOC"/>
</dbReference>
<evidence type="ECO:0000313" key="5">
    <source>
        <dbReference type="EMBL" id="EGG15006.1"/>
    </source>
</evidence>
<evidence type="ECO:0000259" key="4">
    <source>
        <dbReference type="PROSITE" id="PS51082"/>
    </source>
</evidence>
<dbReference type="GO" id="GO:0043014">
    <property type="term" value="F:alpha-tubulin binding"/>
    <property type="evidence" value="ECO:0007669"/>
    <property type="project" value="InterPro"/>
</dbReference>
<dbReference type="GO" id="GO:0006887">
    <property type="term" value="P:exocytosis"/>
    <property type="evidence" value="ECO:0007669"/>
    <property type="project" value="TreeGrafter"/>
</dbReference>
<dbReference type="AlphaFoldDB" id="F4QAU7"/>
<evidence type="ECO:0000256" key="1">
    <source>
        <dbReference type="ARBA" id="ARBA00005602"/>
    </source>
</evidence>
<organism evidence="5 6">
    <name type="scientific">Cavenderia fasciculata</name>
    <name type="common">Slime mold</name>
    <name type="synonym">Dictyostelium fasciculatum</name>
    <dbReference type="NCBI Taxonomy" id="261658"/>
    <lineage>
        <taxon>Eukaryota</taxon>
        <taxon>Amoebozoa</taxon>
        <taxon>Evosea</taxon>
        <taxon>Eumycetozoa</taxon>
        <taxon>Dictyostelia</taxon>
        <taxon>Acytosteliales</taxon>
        <taxon>Cavenderiaceae</taxon>
        <taxon>Cavenderia</taxon>
    </lineage>
</organism>
<feature type="compositionally biased region" description="Acidic residues" evidence="3">
    <location>
        <begin position="1"/>
        <end position="22"/>
    </location>
</feature>
<dbReference type="EMBL" id="GL883026">
    <property type="protein sequence ID" value="EGG15006.1"/>
    <property type="molecule type" value="Genomic_DNA"/>
</dbReference>
<dbReference type="PROSITE" id="PS51082">
    <property type="entry name" value="WH2"/>
    <property type="match status" value="1"/>
</dbReference>
<dbReference type="GO" id="GO:0042147">
    <property type="term" value="P:retrograde transport, endosome to Golgi"/>
    <property type="evidence" value="ECO:0007669"/>
    <property type="project" value="TreeGrafter"/>
</dbReference>
<dbReference type="GO" id="GO:0032456">
    <property type="term" value="P:endocytic recycling"/>
    <property type="evidence" value="ECO:0007669"/>
    <property type="project" value="TreeGrafter"/>
</dbReference>
<keyword evidence="6" id="KW-1185">Reference proteome</keyword>
<feature type="compositionally biased region" description="Low complexity" evidence="3">
    <location>
        <begin position="520"/>
        <end position="538"/>
    </location>
</feature>
<dbReference type="Pfam" id="PF11945">
    <property type="entry name" value="WASH_WAHD"/>
    <property type="match status" value="1"/>
</dbReference>
<feature type="region of interest" description="Disordered" evidence="3">
    <location>
        <begin position="506"/>
        <end position="596"/>
    </location>
</feature>
<protein>
    <recommendedName>
        <fullName evidence="4">WH2 domain-containing protein</fullName>
    </recommendedName>
</protein>
<dbReference type="GO" id="GO:0034314">
    <property type="term" value="P:Arp2/3 complex-mediated actin nucleation"/>
    <property type="evidence" value="ECO:0007669"/>
    <property type="project" value="InterPro"/>
</dbReference>
<dbReference type="PANTHER" id="PTHR23331">
    <property type="entry name" value="CXYORF1"/>
    <property type="match status" value="1"/>
</dbReference>
<feature type="compositionally biased region" description="Polar residues" evidence="3">
    <location>
        <begin position="506"/>
        <end position="519"/>
    </location>
</feature>
<dbReference type="Proteomes" id="UP000007797">
    <property type="component" value="Unassembled WGS sequence"/>
</dbReference>
<evidence type="ECO:0000256" key="3">
    <source>
        <dbReference type="SAM" id="MobiDB-lite"/>
    </source>
</evidence>
<feature type="region of interest" description="Disordered" evidence="3">
    <location>
        <begin position="1"/>
        <end position="27"/>
    </location>
</feature>
<name>F4QAU7_CACFS</name>
<proteinExistence type="inferred from homology"/>
<dbReference type="GO" id="GO:0043015">
    <property type="term" value="F:gamma-tubulin binding"/>
    <property type="evidence" value="ECO:0007669"/>
    <property type="project" value="TreeGrafter"/>
</dbReference>
<feature type="region of interest" description="Disordered" evidence="3">
    <location>
        <begin position="647"/>
        <end position="675"/>
    </location>
</feature>
<keyword evidence="2" id="KW-0009">Actin-binding</keyword>
<comment type="similarity">
    <text evidence="1">Belongs to the WASH1 family.</text>
</comment>
<dbReference type="GO" id="GO:0005769">
    <property type="term" value="C:early endosome"/>
    <property type="evidence" value="ECO:0007669"/>
    <property type="project" value="InterPro"/>
</dbReference>
<sequence length="675" mass="75091">MEIDSIEEEEYYQEDSDSDSSDEGFQQRAFDLGDLDDDSTMINFDEEPLTGEEYLRRVRYAAKRCPKVVVADIDLTKLPVGMRRPSNTYFTPPPQIAQCLAHLVPSDDWVDQFLEGFSNHRQCLNHTLCNTPTPTAPHEIIKLPHQNDKRSWYIYCFGNQFNNNNQNNQNNNNNNNSSNNIEGNQPTLQFLLHIDHVLTLQLIEYHVEWLENKELTMERRMSSAQIYQVPVVCNGLREPESINQIVDALDKLDKVFADVYSSISNRIQHERNRMEGITGRLNNVQYRVNQVVGSKSAITVFSSAKYPTEKKWPDYNPLYADKARLPFKPSHYNLHDVKRKNEDIFLEVNDLVFIEKSIDAASKEISVKEGLGHLPSHIPSISNLLLFNTQENPYKKYSNTLDNLSGGGVTGEDGAPLLLGDKKKILHAAPVTVEKGDVLPSVEGGNVNYKTVINPAELPSYDFPSALPLRGVAENIGWVVGDSNSTIAPSNQVSSALPIFESSEAMPSSSTTASQPPVYNNNINNNNTNIMNTNLPPTTGAPPPPPPPPPPPSGAPPPPPPPPPPKMSASLPTTLQDDSDNEQADDQNTDGSAIGNLLADIRKGHKNRLKKAQEPAEKPLVAEVVEEEQPKSIMNDLILALSRRRTSIASTKKSSKNKKQQDSDSDSDSDSSEWE</sequence>
<dbReference type="Gene3D" id="1.20.58.1070">
    <property type="match status" value="1"/>
</dbReference>
<dbReference type="GO" id="GO:0000387">
    <property type="term" value="P:spliceosomal snRNP assembly"/>
    <property type="evidence" value="ECO:0007669"/>
    <property type="project" value="InterPro"/>
</dbReference>
<dbReference type="STRING" id="1054147.F4QAU7"/>
<dbReference type="RefSeq" id="XP_004351726.1">
    <property type="nucleotide sequence ID" value="XM_004351674.1"/>
</dbReference>
<dbReference type="GeneID" id="14867696"/>
<dbReference type="PANTHER" id="PTHR23331:SF1">
    <property type="entry name" value="WASH COMPLEX SUBUNIT 1"/>
    <property type="match status" value="1"/>
</dbReference>
<reference evidence="6" key="1">
    <citation type="journal article" date="2011" name="Genome Res.">
        <title>Phylogeny-wide analysis of social amoeba genomes highlights ancient origins for complex intercellular communication.</title>
        <authorList>
            <person name="Heidel A.J."/>
            <person name="Lawal H.M."/>
            <person name="Felder M."/>
            <person name="Schilde C."/>
            <person name="Helps N.R."/>
            <person name="Tunggal B."/>
            <person name="Rivero F."/>
            <person name="John U."/>
            <person name="Schleicher M."/>
            <person name="Eichinger L."/>
            <person name="Platzer M."/>
            <person name="Noegel A.A."/>
            <person name="Schaap P."/>
            <person name="Gloeckner G."/>
        </authorList>
    </citation>
    <scope>NUCLEOTIDE SEQUENCE [LARGE SCALE GENOMIC DNA]</scope>
    <source>
        <strain evidence="6">SH3</strain>
    </source>
</reference>
<dbReference type="InterPro" id="IPR003124">
    <property type="entry name" value="WH2_dom"/>
</dbReference>
<evidence type="ECO:0000313" key="6">
    <source>
        <dbReference type="Proteomes" id="UP000007797"/>
    </source>
</evidence>
<dbReference type="OMA" id="SMDSPYE"/>
<gene>
    <name evidence="5" type="ORF">DFA_09826</name>
</gene>
<dbReference type="KEGG" id="dfa:DFA_09826"/>